<gene>
    <name evidence="3" type="primary">LOC107961009</name>
</gene>
<feature type="domain" description="Retrotransposon gag" evidence="1">
    <location>
        <begin position="19"/>
        <end position="94"/>
    </location>
</feature>
<evidence type="ECO:0000259" key="1">
    <source>
        <dbReference type="Pfam" id="PF03732"/>
    </source>
</evidence>
<dbReference type="PANTHER" id="PTHR34482">
    <property type="entry name" value="DNA DAMAGE-INDUCIBLE PROTEIN 1-LIKE"/>
    <property type="match status" value="1"/>
</dbReference>
<proteinExistence type="predicted"/>
<keyword evidence="2" id="KW-1185">Reference proteome</keyword>
<evidence type="ECO:0000313" key="2">
    <source>
        <dbReference type="Proteomes" id="UP000818029"/>
    </source>
</evidence>
<dbReference type="PANTHER" id="PTHR34482:SF36">
    <property type="entry name" value="RETROTRANSPOSON GAG DOMAIN-CONTAINING PROTEIN"/>
    <property type="match status" value="1"/>
</dbReference>
<dbReference type="InterPro" id="IPR005162">
    <property type="entry name" value="Retrotrans_gag_dom"/>
</dbReference>
<accession>A0ABM3BLI8</accession>
<evidence type="ECO:0000313" key="3">
    <source>
        <dbReference type="RefSeq" id="XP_040967921.1"/>
    </source>
</evidence>
<organism evidence="2 3">
    <name type="scientific">Gossypium hirsutum</name>
    <name type="common">Upland cotton</name>
    <name type="synonym">Gossypium mexicanum</name>
    <dbReference type="NCBI Taxonomy" id="3635"/>
    <lineage>
        <taxon>Eukaryota</taxon>
        <taxon>Viridiplantae</taxon>
        <taxon>Streptophyta</taxon>
        <taxon>Embryophyta</taxon>
        <taxon>Tracheophyta</taxon>
        <taxon>Spermatophyta</taxon>
        <taxon>Magnoliopsida</taxon>
        <taxon>eudicotyledons</taxon>
        <taxon>Gunneridae</taxon>
        <taxon>Pentapetalae</taxon>
        <taxon>rosids</taxon>
        <taxon>malvids</taxon>
        <taxon>Malvales</taxon>
        <taxon>Malvaceae</taxon>
        <taxon>Malvoideae</taxon>
        <taxon>Gossypium</taxon>
    </lineage>
</organism>
<dbReference type="Proteomes" id="UP000818029">
    <property type="component" value="Chromosome A05"/>
</dbReference>
<reference evidence="2" key="1">
    <citation type="journal article" date="2020" name="Nat. Genet.">
        <title>Genomic diversifications of five Gossypium allopolyploid species and their impact on cotton improvement.</title>
        <authorList>
            <person name="Chen Z.J."/>
            <person name="Sreedasyam A."/>
            <person name="Ando A."/>
            <person name="Song Q."/>
            <person name="De Santiago L.M."/>
            <person name="Hulse-Kemp A.M."/>
            <person name="Ding M."/>
            <person name="Ye W."/>
            <person name="Kirkbride R.C."/>
            <person name="Jenkins J."/>
            <person name="Plott C."/>
            <person name="Lovell J."/>
            <person name="Lin Y.M."/>
            <person name="Vaughn R."/>
            <person name="Liu B."/>
            <person name="Simpson S."/>
            <person name="Scheffler B.E."/>
            <person name="Wen L."/>
            <person name="Saski C.A."/>
            <person name="Grover C.E."/>
            <person name="Hu G."/>
            <person name="Conover J.L."/>
            <person name="Carlson J.W."/>
            <person name="Shu S."/>
            <person name="Boston L.B."/>
            <person name="Williams M."/>
            <person name="Peterson D.G."/>
            <person name="McGee K."/>
            <person name="Jones D.C."/>
            <person name="Wendel J.F."/>
            <person name="Stelly D.M."/>
            <person name="Grimwood J."/>
            <person name="Schmutz J."/>
        </authorList>
    </citation>
    <scope>NUCLEOTIDE SEQUENCE [LARGE SCALE GENOMIC DNA]</scope>
    <source>
        <strain evidence="2">cv. TM-1</strain>
    </source>
</reference>
<dbReference type="Pfam" id="PF03732">
    <property type="entry name" value="Retrotrans_gag"/>
    <property type="match status" value="1"/>
</dbReference>
<dbReference type="GeneID" id="107961009"/>
<reference evidence="3" key="2">
    <citation type="submission" date="2025-08" db="UniProtKB">
        <authorList>
            <consortium name="RefSeq"/>
        </authorList>
    </citation>
    <scope>IDENTIFICATION</scope>
</reference>
<name>A0ABM3BLI8_GOSHI</name>
<protein>
    <recommendedName>
        <fullName evidence="1">Retrotransposon gag domain-containing protein</fullName>
    </recommendedName>
</protein>
<sequence length="410" mass="47423">MERILDDLDYIPEQKVKGVVLLLRDKAYQWLVTVKEGIQSESITWEFFKNAFLGKYVGASYVDAHRREFLNLTQGDKTVAEYGAEFLRLSHYVRGMVAIEYEHCFCFEDSFKDSLGVWIAPQREWDFAVLVEKAKIAEDVKCTKPLYSLWEMPLGQVLVSERGCFRCRSMEHRIRDCPWRPVQMQATGMGTIQSQRGMDWLVKHQANLDYASKWVVLKTIEGDKVVVIGELRDYHSNVISELRAEKLVRKGCEKYLAYVSATGNKVLSVKDIRMVKDFLDVFPEELPGLPRNREVEMAPKKLVELKAQFKSYWIDGSSPKWVSVGDTGVVREEEGWNYAHVHRLSDFDCLIEYHLGKANVVADALSRRVVIDLKAMFARLSLFDDDSLLAELQIKPSWFEQIKVKQLEDE</sequence>
<dbReference type="RefSeq" id="XP_040967921.1">
    <property type="nucleotide sequence ID" value="XM_041111987.1"/>
</dbReference>